<comment type="caution">
    <text evidence="7">The sequence shown here is derived from an EMBL/GenBank/DDBJ whole genome shotgun (WGS) entry which is preliminary data.</text>
</comment>
<keyword evidence="8" id="KW-1185">Reference proteome</keyword>
<gene>
    <name evidence="7" type="ORF">WG901_00450</name>
</gene>
<evidence type="ECO:0000313" key="8">
    <source>
        <dbReference type="Proteomes" id="UP001361239"/>
    </source>
</evidence>
<name>A0ABU8RPW3_9SPHN</name>
<dbReference type="EMBL" id="JBBHJZ010000001">
    <property type="protein sequence ID" value="MEJ5975089.1"/>
    <property type="molecule type" value="Genomic_DNA"/>
</dbReference>
<dbReference type="Proteomes" id="UP001361239">
    <property type="component" value="Unassembled WGS sequence"/>
</dbReference>
<evidence type="ECO:0000256" key="3">
    <source>
        <dbReference type="ARBA" id="ARBA00022964"/>
    </source>
</evidence>
<organism evidence="7 8">
    <name type="scientific">Novosphingobium anseongense</name>
    <dbReference type="NCBI Taxonomy" id="3133436"/>
    <lineage>
        <taxon>Bacteria</taxon>
        <taxon>Pseudomonadati</taxon>
        <taxon>Pseudomonadota</taxon>
        <taxon>Alphaproteobacteria</taxon>
        <taxon>Sphingomonadales</taxon>
        <taxon>Sphingomonadaceae</taxon>
        <taxon>Novosphingobium</taxon>
    </lineage>
</organism>
<dbReference type="SUPFAM" id="SSF51197">
    <property type="entry name" value="Clavaminate synthase-like"/>
    <property type="match status" value="1"/>
</dbReference>
<dbReference type="InterPro" id="IPR042098">
    <property type="entry name" value="TauD-like_sf"/>
</dbReference>
<dbReference type="EC" id="1.14.11.-" evidence="7"/>
<dbReference type="Gene3D" id="3.60.130.10">
    <property type="entry name" value="Clavaminate synthase-like"/>
    <property type="match status" value="1"/>
</dbReference>
<accession>A0ABU8RPW3</accession>
<evidence type="ECO:0000313" key="7">
    <source>
        <dbReference type="EMBL" id="MEJ5975089.1"/>
    </source>
</evidence>
<evidence type="ECO:0000256" key="5">
    <source>
        <dbReference type="ARBA" id="ARBA00023004"/>
    </source>
</evidence>
<keyword evidence="2" id="KW-0479">Metal-binding</keyword>
<dbReference type="PANTHER" id="PTHR43779:SF3">
    <property type="entry name" value="(3R)-3-[(CARBOXYMETHYL)AMINO]FATTY ACID OXYGENASE_DECARBOXYLASE"/>
    <property type="match status" value="1"/>
</dbReference>
<comment type="similarity">
    <text evidence="1">Belongs to the TfdA dioxygenase family.</text>
</comment>
<protein>
    <submittedName>
        <fullName evidence="7">TauD/TfdA family dioxygenase</fullName>
        <ecNumber evidence="7">1.14.11.-</ecNumber>
    </submittedName>
</protein>
<dbReference type="Pfam" id="PF02668">
    <property type="entry name" value="TauD"/>
    <property type="match status" value="1"/>
</dbReference>
<dbReference type="RefSeq" id="WP_339585062.1">
    <property type="nucleotide sequence ID" value="NZ_JBBHJZ010000001.1"/>
</dbReference>
<proteinExistence type="inferred from homology"/>
<reference evidence="7 8" key="1">
    <citation type="submission" date="2024-03" db="EMBL/GenBank/DDBJ databases">
        <authorList>
            <person name="Jo J.-H."/>
        </authorList>
    </citation>
    <scope>NUCLEOTIDE SEQUENCE [LARGE SCALE GENOMIC DNA]</scope>
    <source>
        <strain evidence="7 8">PS1R-30</strain>
    </source>
</reference>
<feature type="domain" description="TauD/TfdA-like" evidence="6">
    <location>
        <begin position="7"/>
        <end position="280"/>
    </location>
</feature>
<evidence type="ECO:0000256" key="1">
    <source>
        <dbReference type="ARBA" id="ARBA00005896"/>
    </source>
</evidence>
<dbReference type="InterPro" id="IPR003819">
    <property type="entry name" value="TauD/TfdA-like"/>
</dbReference>
<dbReference type="PANTHER" id="PTHR43779">
    <property type="entry name" value="DIOXYGENASE RV0097-RELATED"/>
    <property type="match status" value="1"/>
</dbReference>
<evidence type="ECO:0000259" key="6">
    <source>
        <dbReference type="Pfam" id="PF02668"/>
    </source>
</evidence>
<keyword evidence="5" id="KW-0408">Iron</keyword>
<evidence type="ECO:0000256" key="2">
    <source>
        <dbReference type="ARBA" id="ARBA00022723"/>
    </source>
</evidence>
<evidence type="ECO:0000256" key="4">
    <source>
        <dbReference type="ARBA" id="ARBA00023002"/>
    </source>
</evidence>
<sequence>MPITIMPVQGDFVARVTGVDLRQPLSAEDRDAIVRACDAFGVLVFPGQLLEKEELVAFGHAFGEVDTTLQTKLLNHVQNRLGMDTITDISNVDAEGQVAGPEHWQTITTIGNRFWHSDGSYKHQPIRYSILNAVTAVERGGETQYADLRAAYDDLDPVTRDWIADKVGQFWSHNTRDMLKIPDTEAERSAFPKARWPLVRVHPGSGRKVLWCDSKTYAIEGLPLPEARALVHDLIEHIGQREHVYSHHWTSGDLVMADNRCTVHRGRRFDHSERREMRRVETTDDSLSLGEAA</sequence>
<dbReference type="GO" id="GO:0051213">
    <property type="term" value="F:dioxygenase activity"/>
    <property type="evidence" value="ECO:0007669"/>
    <property type="project" value="UniProtKB-KW"/>
</dbReference>
<dbReference type="InterPro" id="IPR051178">
    <property type="entry name" value="TfdA_dioxygenase"/>
</dbReference>
<keyword evidence="4 7" id="KW-0560">Oxidoreductase</keyword>
<keyword evidence="3 7" id="KW-0223">Dioxygenase</keyword>